<accession>A0A7I9XH24</accession>
<evidence type="ECO:0000313" key="4">
    <source>
        <dbReference type="Proteomes" id="UP000465263"/>
    </source>
</evidence>
<comment type="caution">
    <text evidence="3">The sequence shown here is derived from an EMBL/GenBank/DDBJ whole genome shotgun (WGS) entry which is preliminary data.</text>
</comment>
<feature type="region of interest" description="Disordered" evidence="1">
    <location>
        <begin position="420"/>
        <end position="450"/>
    </location>
</feature>
<gene>
    <name evidence="3" type="ORF">MSEN_09930</name>
</gene>
<dbReference type="SUPFAM" id="SSF53474">
    <property type="entry name" value="alpha/beta-Hydrolases"/>
    <property type="match status" value="1"/>
</dbReference>
<dbReference type="InterPro" id="IPR029058">
    <property type="entry name" value="AB_hydrolase_fold"/>
</dbReference>
<evidence type="ECO:0000259" key="2">
    <source>
        <dbReference type="Pfam" id="PF06259"/>
    </source>
</evidence>
<proteinExistence type="predicted"/>
<dbReference type="EMBL" id="BLKV01000001">
    <property type="protein sequence ID" value="GFG69273.1"/>
    <property type="molecule type" value="Genomic_DNA"/>
</dbReference>
<protein>
    <recommendedName>
        <fullName evidence="2">DUF1023 domain-containing protein</fullName>
    </recommendedName>
</protein>
<dbReference type="Pfam" id="PF06259">
    <property type="entry name" value="Abhydrolase_8"/>
    <property type="match status" value="1"/>
</dbReference>
<keyword evidence="4" id="KW-1185">Reference proteome</keyword>
<dbReference type="InterPro" id="IPR019710">
    <property type="entry name" value="DUF4226"/>
</dbReference>
<evidence type="ECO:0000256" key="1">
    <source>
        <dbReference type="SAM" id="MobiDB-lite"/>
    </source>
</evidence>
<dbReference type="Gene3D" id="3.40.50.1820">
    <property type="entry name" value="alpha/beta hydrolase"/>
    <property type="match status" value="1"/>
</dbReference>
<dbReference type="Pfam" id="PF10774">
    <property type="entry name" value="DUF4226"/>
    <property type="match status" value="1"/>
</dbReference>
<dbReference type="RefSeq" id="WP_085086917.1">
    <property type="nucleotide sequence ID" value="NZ_BLKV01000001.1"/>
</dbReference>
<sequence length="450" mass="47363">MAEQRGAHAETAQAREVSLMIRQQIAAHTDDVLSTAVRGAADHARRGRRRLDAIGSEIRDALGDQRAPGWDTPTGVRQFQLFLAAKVRDIGRVVADVVADDRARTALLRSLGPGYDLPARVRDRLNRQVLADDIRRVEQATEAISAAEMIRYDNALRVRDGLRSNSGSGAGPVLLLSYDPAAFAGRGRAAIAIGDPDTADNTTVLVPGAHSSVRDGYLSAPDGLNVYCEAARADPARSNSVIIWMGYRAPDSLLDPSVAQPDSARSGGSLLAADIDALRAAHRGTGHLTVVGHSYGSTTVADAAAGFGMRADDVVLVGSPGTDLARSAKDFHLPPDGHVYVGAASADPITGFAGEPQLPIPGTTIGLGPDPADDGYGSTRFKAETPWPSAPMAGHSRYFKPGTESLFSIGDIVSGHGDALAGDRMTAPHRRRLPAFDPELLRPGSGGHRH</sequence>
<feature type="domain" description="DUF1023" evidence="2">
    <location>
        <begin position="185"/>
        <end position="351"/>
    </location>
</feature>
<dbReference type="AlphaFoldDB" id="A0A7I9XH24"/>
<dbReference type="Proteomes" id="UP000465263">
    <property type="component" value="Unassembled WGS sequence"/>
</dbReference>
<reference evidence="3 4" key="1">
    <citation type="journal article" date="2019" name="Emerg. Microbes Infect.">
        <title>Comprehensive subspecies identification of 175 nontuberculous mycobacteria species based on 7547 genomic profiles.</title>
        <authorList>
            <person name="Matsumoto Y."/>
            <person name="Kinjo T."/>
            <person name="Motooka D."/>
            <person name="Nabeya D."/>
            <person name="Jung N."/>
            <person name="Uechi K."/>
            <person name="Horii T."/>
            <person name="Iida T."/>
            <person name="Fujita J."/>
            <person name="Nakamura S."/>
        </authorList>
    </citation>
    <scope>NUCLEOTIDE SEQUENCE [LARGE SCALE GENOMIC DNA]</scope>
    <source>
        <strain evidence="3 4">JCM 16017</strain>
    </source>
</reference>
<name>A0A7I9XH24_9MYCO</name>
<dbReference type="OrthoDB" id="5969911at2"/>
<organism evidence="3 4">
    <name type="scientific">Mycolicibacter senuensis</name>
    <dbReference type="NCBI Taxonomy" id="386913"/>
    <lineage>
        <taxon>Bacteria</taxon>
        <taxon>Bacillati</taxon>
        <taxon>Actinomycetota</taxon>
        <taxon>Actinomycetes</taxon>
        <taxon>Mycobacteriales</taxon>
        <taxon>Mycobacteriaceae</taxon>
        <taxon>Mycolicibacter</taxon>
    </lineage>
</organism>
<dbReference type="InterPro" id="IPR010427">
    <property type="entry name" value="DUF1023"/>
</dbReference>
<evidence type="ECO:0000313" key="3">
    <source>
        <dbReference type="EMBL" id="GFG69273.1"/>
    </source>
</evidence>